<dbReference type="HOGENOM" id="CLU_969979_0_0_1"/>
<accession>G9MSR3</accession>
<gene>
    <name evidence="1" type="ORF">TRIVIDRAFT_221509</name>
</gene>
<dbReference type="Proteomes" id="UP000007115">
    <property type="component" value="Unassembled WGS sequence"/>
</dbReference>
<comment type="caution">
    <text evidence="1">The sequence shown here is derived from an EMBL/GenBank/DDBJ whole genome shotgun (WGS) entry which is preliminary data.</text>
</comment>
<dbReference type="AlphaFoldDB" id="G9MSR3"/>
<sequence>MAVDYYHRQAVLMTPEEQAIYLRMIDKSDFLTSPSNQNTPSNNKLWKYLVTQRNPYCRAHFVMLASIYGTNRLIRLRSIVEGAGDEFEPAREKTDYITEGTELNCKKAGRSNNYILPSAEHPPRSKYDGPQCCGHHEGACPVPAGQAGGVSTFRAGGRLVAIETFQRVIAIEYLQDVSWHKITQVVALYIEARATYSAPQVGYLIPLKLWVNGDGTLSTLFKDGNYTLDQIRQWSVDTLKALWRGSHIHPIIKYAPLSDDQFEFARQHLDEIEYPYNYAKLKRRNQT</sequence>
<keyword evidence="2" id="KW-1185">Reference proteome</keyword>
<dbReference type="OrthoDB" id="4899142at2759"/>
<evidence type="ECO:0000313" key="1">
    <source>
        <dbReference type="EMBL" id="EHK22224.1"/>
    </source>
</evidence>
<dbReference type="RefSeq" id="XP_013956450.1">
    <property type="nucleotide sequence ID" value="XM_014100975.1"/>
</dbReference>
<name>G9MSR3_HYPVG</name>
<protein>
    <submittedName>
        <fullName evidence="1">Uncharacterized protein</fullName>
    </submittedName>
</protein>
<dbReference type="GeneID" id="25791562"/>
<dbReference type="InParanoid" id="G9MSR3"/>
<reference evidence="1 2" key="1">
    <citation type="journal article" date="2011" name="Genome Biol.">
        <title>Comparative genome sequence analysis underscores mycoparasitism as the ancestral life style of Trichoderma.</title>
        <authorList>
            <person name="Kubicek C.P."/>
            <person name="Herrera-Estrella A."/>
            <person name="Seidl-Seiboth V."/>
            <person name="Martinez D.A."/>
            <person name="Druzhinina I.S."/>
            <person name="Thon M."/>
            <person name="Zeilinger S."/>
            <person name="Casas-Flores S."/>
            <person name="Horwitz B.A."/>
            <person name="Mukherjee P.K."/>
            <person name="Mukherjee M."/>
            <person name="Kredics L."/>
            <person name="Alcaraz L.D."/>
            <person name="Aerts A."/>
            <person name="Antal Z."/>
            <person name="Atanasova L."/>
            <person name="Cervantes-Badillo M.G."/>
            <person name="Challacombe J."/>
            <person name="Chertkov O."/>
            <person name="McCluskey K."/>
            <person name="Coulpier F."/>
            <person name="Deshpande N."/>
            <person name="von Doehren H."/>
            <person name="Ebbole D.J."/>
            <person name="Esquivel-Naranjo E.U."/>
            <person name="Fekete E."/>
            <person name="Flipphi M."/>
            <person name="Glaser F."/>
            <person name="Gomez-Rodriguez E.Y."/>
            <person name="Gruber S."/>
            <person name="Han C."/>
            <person name="Henrissat B."/>
            <person name="Hermosa R."/>
            <person name="Hernandez-Onate M."/>
            <person name="Karaffa L."/>
            <person name="Kosti I."/>
            <person name="Le Crom S."/>
            <person name="Lindquist E."/>
            <person name="Lucas S."/>
            <person name="Luebeck M."/>
            <person name="Luebeck P.S."/>
            <person name="Margeot A."/>
            <person name="Metz B."/>
            <person name="Misra M."/>
            <person name="Nevalainen H."/>
            <person name="Omann M."/>
            <person name="Packer N."/>
            <person name="Perrone G."/>
            <person name="Uresti-Rivera E.E."/>
            <person name="Salamov A."/>
            <person name="Schmoll M."/>
            <person name="Seiboth B."/>
            <person name="Shapiro H."/>
            <person name="Sukno S."/>
            <person name="Tamayo-Ramos J.A."/>
            <person name="Tisch D."/>
            <person name="Wiest A."/>
            <person name="Wilkinson H.H."/>
            <person name="Zhang M."/>
            <person name="Coutinho P.M."/>
            <person name="Kenerley C.M."/>
            <person name="Monte E."/>
            <person name="Baker S.E."/>
            <person name="Grigoriev I.V."/>
        </authorList>
    </citation>
    <scope>NUCLEOTIDE SEQUENCE [LARGE SCALE GENOMIC DNA]</scope>
    <source>
        <strain evidence="2">Gv29-8 / FGSC 10586</strain>
    </source>
</reference>
<organism evidence="1 2">
    <name type="scientific">Hypocrea virens (strain Gv29-8 / FGSC 10586)</name>
    <name type="common">Gliocladium virens</name>
    <name type="synonym">Trichoderma virens</name>
    <dbReference type="NCBI Taxonomy" id="413071"/>
    <lineage>
        <taxon>Eukaryota</taxon>
        <taxon>Fungi</taxon>
        <taxon>Dikarya</taxon>
        <taxon>Ascomycota</taxon>
        <taxon>Pezizomycotina</taxon>
        <taxon>Sordariomycetes</taxon>
        <taxon>Hypocreomycetidae</taxon>
        <taxon>Hypocreales</taxon>
        <taxon>Hypocreaceae</taxon>
        <taxon>Trichoderma</taxon>
    </lineage>
</organism>
<dbReference type="EMBL" id="ABDF02000006">
    <property type="protein sequence ID" value="EHK22224.1"/>
    <property type="molecule type" value="Genomic_DNA"/>
</dbReference>
<dbReference type="VEuPathDB" id="FungiDB:TRIVIDRAFT_221509"/>
<evidence type="ECO:0000313" key="2">
    <source>
        <dbReference type="Proteomes" id="UP000007115"/>
    </source>
</evidence>
<proteinExistence type="predicted"/>